<evidence type="ECO:0000256" key="2">
    <source>
        <dbReference type="ARBA" id="ARBA00022737"/>
    </source>
</evidence>
<organism evidence="7 8">
    <name type="scientific">Desulfococcus multivorans DSM 2059</name>
    <dbReference type="NCBI Taxonomy" id="1121405"/>
    <lineage>
        <taxon>Bacteria</taxon>
        <taxon>Pseudomonadati</taxon>
        <taxon>Thermodesulfobacteriota</taxon>
        <taxon>Desulfobacteria</taxon>
        <taxon>Desulfobacterales</taxon>
        <taxon>Desulfococcaceae</taxon>
        <taxon>Desulfococcus</taxon>
    </lineage>
</organism>
<keyword evidence="5" id="KW-1133">Transmembrane helix</keyword>
<gene>
    <name evidence="7" type="ORF">dsmv_1615</name>
</gene>
<dbReference type="PATRIC" id="fig|1121405.3.peg.1057"/>
<dbReference type="Gene3D" id="3.30.870.10">
    <property type="entry name" value="Endonuclease Chain A"/>
    <property type="match status" value="2"/>
</dbReference>
<comment type="caution">
    <text evidence="7">The sequence shown here is derived from an EMBL/GenBank/DDBJ whole genome shotgun (WGS) entry which is preliminary data.</text>
</comment>
<dbReference type="SMART" id="SM00155">
    <property type="entry name" value="PLDc"/>
    <property type="match status" value="2"/>
</dbReference>
<dbReference type="PROSITE" id="PS50035">
    <property type="entry name" value="PLD"/>
    <property type="match status" value="2"/>
</dbReference>
<name>S7V746_DESML</name>
<feature type="domain" description="PLD phosphodiesterase" evidence="6">
    <location>
        <begin position="127"/>
        <end position="154"/>
    </location>
</feature>
<dbReference type="CDD" id="cd09140">
    <property type="entry name" value="PLDc_vPLD1_2_like_bac_1"/>
    <property type="match status" value="1"/>
</dbReference>
<sequence length="717" mass="80742">MEEILKPSRNCWQQVNARRAAFIVDGEAYFRALHESFRRARRSIFIVGWDLHSDVRLIRNEDDGADSVKLGAYLDRLASARKELHVYLLSWDFAMIYAMEREFFPRYKLKWRTHKRIHFCLDGHHPVGASQHQKIVVVDDAVAFVGGLDLSQWRWDTPDHLLEDNRRTDPDGKPYPPFHDVQMAVDDSAAVVLGELVRERWTLAVGKKPFVMKSAPDKDDVWPPDLKPDLENVQVAVARTLPAYGDRSAVREVEQLYLDGIAAAERFIYIENQYFSSHRIGQALRGRLKAHDGPEVVIVLPEKSSGWLEHYTMDVLRARLLESLRKADEYSRLRVYYPRISETPHCGLMVHSKVMVIDEAFVRIGSSNLSNRSMGLDSECDLAVAAGSDNAIRSAIARFRNRLIAEHSGVKVHDVEAALEKTGSLINAIESLRSRERTLVPLSGCIPPEVDRWVPESVLLDPERPVSPNELVDYFVSPEQQSSAYRHLVKVILLIAVVILMAALWRWTPAGDWIDLASLRTAGDWIRKQPLTPIWIPAAYVVAGMAAFPVTLLIIATVLVFGPWQGFFYALSGAELSAVAVFAIGRCLGRDAVRRFAGSLINRLSRKLSASGMKAVITFRIVPVAPFSVINLIAGVSEIRFRDFALGTFVGMLPGVTATVLLADRIYETFRMPDLGHFATMAGAVVLVAAGLFALRRWLRSRRDGQERDRRPTEHTQ</sequence>
<evidence type="ECO:0000313" key="7">
    <source>
        <dbReference type="EMBL" id="EPR42489.1"/>
    </source>
</evidence>
<keyword evidence="5" id="KW-0472">Membrane</keyword>
<dbReference type="PANTHER" id="PTHR18896">
    <property type="entry name" value="PHOSPHOLIPASE D"/>
    <property type="match status" value="1"/>
</dbReference>
<comment type="catalytic activity">
    <reaction evidence="1">
        <text>a 1,2-diacyl-sn-glycero-3-phosphocholine + H2O = a 1,2-diacyl-sn-glycero-3-phosphate + choline + H(+)</text>
        <dbReference type="Rhea" id="RHEA:14445"/>
        <dbReference type="ChEBI" id="CHEBI:15354"/>
        <dbReference type="ChEBI" id="CHEBI:15377"/>
        <dbReference type="ChEBI" id="CHEBI:15378"/>
        <dbReference type="ChEBI" id="CHEBI:57643"/>
        <dbReference type="ChEBI" id="CHEBI:58608"/>
        <dbReference type="EC" id="3.1.4.4"/>
    </reaction>
</comment>
<evidence type="ECO:0000256" key="3">
    <source>
        <dbReference type="ARBA" id="ARBA00022801"/>
    </source>
</evidence>
<dbReference type="Pfam" id="PF13091">
    <property type="entry name" value="PLDc_2"/>
    <property type="match status" value="1"/>
</dbReference>
<dbReference type="CDD" id="cd09143">
    <property type="entry name" value="PLDc_vPLD1_2_like_bac_2"/>
    <property type="match status" value="1"/>
</dbReference>
<dbReference type="eggNOG" id="COG0398">
    <property type="taxonomic scope" value="Bacteria"/>
</dbReference>
<proteinExistence type="predicted"/>
<dbReference type="InterPro" id="IPR001736">
    <property type="entry name" value="PLipase_D/transphosphatidylase"/>
</dbReference>
<dbReference type="InterPro" id="IPR015679">
    <property type="entry name" value="PLipase_D_fam"/>
</dbReference>
<feature type="transmembrane region" description="Helical" evidence="5">
    <location>
        <begin position="487"/>
        <end position="505"/>
    </location>
</feature>
<dbReference type="Proteomes" id="UP000014977">
    <property type="component" value="Unassembled WGS sequence"/>
</dbReference>
<dbReference type="InterPro" id="IPR032816">
    <property type="entry name" value="VTT_dom"/>
</dbReference>
<evidence type="ECO:0000256" key="4">
    <source>
        <dbReference type="ARBA" id="ARBA00023098"/>
    </source>
</evidence>
<dbReference type="Pfam" id="PF00614">
    <property type="entry name" value="PLDc"/>
    <property type="match status" value="1"/>
</dbReference>
<accession>S7V746</accession>
<evidence type="ECO:0000256" key="1">
    <source>
        <dbReference type="ARBA" id="ARBA00000798"/>
    </source>
</evidence>
<dbReference type="PANTHER" id="PTHR18896:SF76">
    <property type="entry name" value="PHOSPHOLIPASE"/>
    <property type="match status" value="1"/>
</dbReference>
<feature type="transmembrane region" description="Helical" evidence="5">
    <location>
        <begin position="567"/>
        <end position="585"/>
    </location>
</feature>
<keyword evidence="3" id="KW-0378">Hydrolase</keyword>
<dbReference type="SUPFAM" id="SSF56024">
    <property type="entry name" value="Phospholipase D/nuclease"/>
    <property type="match status" value="2"/>
</dbReference>
<evidence type="ECO:0000256" key="5">
    <source>
        <dbReference type="SAM" id="Phobius"/>
    </source>
</evidence>
<dbReference type="GO" id="GO:0009395">
    <property type="term" value="P:phospholipid catabolic process"/>
    <property type="evidence" value="ECO:0007669"/>
    <property type="project" value="TreeGrafter"/>
</dbReference>
<dbReference type="eggNOG" id="COG1502">
    <property type="taxonomic scope" value="Bacteria"/>
</dbReference>
<dbReference type="InterPro" id="IPR025202">
    <property type="entry name" value="PLD-like_dom"/>
</dbReference>
<keyword evidence="8" id="KW-1185">Reference proteome</keyword>
<keyword evidence="2" id="KW-0677">Repeat</keyword>
<evidence type="ECO:0000313" key="8">
    <source>
        <dbReference type="Proteomes" id="UP000014977"/>
    </source>
</evidence>
<keyword evidence="4" id="KW-0443">Lipid metabolism</keyword>
<dbReference type="OrthoDB" id="8828485at2"/>
<dbReference type="STRING" id="897.B2D07_07345"/>
<dbReference type="Pfam" id="PF09335">
    <property type="entry name" value="VTT_dom"/>
    <property type="match status" value="1"/>
</dbReference>
<reference evidence="7 8" key="1">
    <citation type="journal article" date="2013" name="Genome Announc.">
        <title>Draft genome sequences for three mercury-methylating, sulfate-reducing bacteria.</title>
        <authorList>
            <person name="Brown S.D."/>
            <person name="Hurt R.A.Jr."/>
            <person name="Gilmour C.C."/>
            <person name="Elias D.A."/>
        </authorList>
    </citation>
    <scope>NUCLEOTIDE SEQUENCE [LARGE SCALE GENOMIC DNA]</scope>
    <source>
        <strain evidence="7 8">DSM 2059</strain>
    </source>
</reference>
<dbReference type="EMBL" id="ATHJ01000065">
    <property type="protein sequence ID" value="EPR42489.1"/>
    <property type="molecule type" value="Genomic_DNA"/>
</dbReference>
<evidence type="ECO:0000259" key="6">
    <source>
        <dbReference type="PROSITE" id="PS50035"/>
    </source>
</evidence>
<feature type="domain" description="PLD phosphodiesterase" evidence="6">
    <location>
        <begin position="346"/>
        <end position="373"/>
    </location>
</feature>
<dbReference type="GO" id="GO:0004630">
    <property type="term" value="F:phospholipase D activity"/>
    <property type="evidence" value="ECO:0007669"/>
    <property type="project" value="UniProtKB-EC"/>
</dbReference>
<feature type="transmembrane region" description="Helical" evidence="5">
    <location>
        <begin position="644"/>
        <end position="663"/>
    </location>
</feature>
<feature type="transmembrane region" description="Helical" evidence="5">
    <location>
        <begin position="534"/>
        <end position="561"/>
    </location>
</feature>
<keyword evidence="5" id="KW-0812">Transmembrane</keyword>
<protein>
    <submittedName>
        <fullName evidence="7">SNARE associated protein</fullName>
    </submittedName>
</protein>
<feature type="transmembrane region" description="Helical" evidence="5">
    <location>
        <begin position="675"/>
        <end position="695"/>
    </location>
</feature>
<dbReference type="AlphaFoldDB" id="S7V746"/>
<dbReference type="RefSeq" id="WP_020875999.1">
    <property type="nucleotide sequence ID" value="NZ_ATHJ01000065.1"/>
</dbReference>